<keyword evidence="4 9" id="KW-0460">Magnesium</keyword>
<keyword evidence="3 9" id="KW-0479">Metal-binding</keyword>
<evidence type="ECO:0000256" key="11">
    <source>
        <dbReference type="RuleBase" id="RU004253"/>
    </source>
</evidence>
<dbReference type="CDD" id="cd00564">
    <property type="entry name" value="TMP_TenI"/>
    <property type="match status" value="1"/>
</dbReference>
<dbReference type="PANTHER" id="PTHR20857:SF15">
    <property type="entry name" value="THIAMINE-PHOSPHATE SYNTHASE"/>
    <property type="match status" value="1"/>
</dbReference>
<dbReference type="GO" id="GO:0000287">
    <property type="term" value="F:magnesium ion binding"/>
    <property type="evidence" value="ECO:0007669"/>
    <property type="project" value="UniProtKB-UniRule"/>
</dbReference>
<sequence>MKFNEKMLDLYLVAGTQNVHGDCDLFLKQIEIACQTGISAFQYREKGNGSLAGAARVSMGRKVRDLVKKYQIPFIVDDDFQLAKALEADGIHVGQSDITVEKISANADNMFIGLSISNEKELAESQRLSRVSYLGVGPIFPTRSKNDANPPIGIDRLAKIGQSSALPIVAIGGISTQNAKQVRQTGLAGVAIISAIMQSSNMAQTIKSLKGELL</sequence>
<dbReference type="AlphaFoldDB" id="A0AAJ1R7L2"/>
<evidence type="ECO:0000256" key="4">
    <source>
        <dbReference type="ARBA" id="ARBA00022842"/>
    </source>
</evidence>
<feature type="binding site" evidence="9">
    <location>
        <begin position="142"/>
        <end position="144"/>
    </location>
    <ligand>
        <name>2-[(2R,5Z)-2-carboxy-4-methylthiazol-5(2H)-ylidene]ethyl phosphate</name>
        <dbReference type="ChEBI" id="CHEBI:62899"/>
    </ligand>
</feature>
<dbReference type="Pfam" id="PF02581">
    <property type="entry name" value="TMP-TENI"/>
    <property type="match status" value="1"/>
</dbReference>
<feature type="binding site" evidence="9">
    <location>
        <position position="77"/>
    </location>
    <ligand>
        <name>4-amino-2-methyl-5-(diphosphooxymethyl)pyrimidine</name>
        <dbReference type="ChEBI" id="CHEBI:57841"/>
    </ligand>
</feature>
<feature type="binding site" evidence="9">
    <location>
        <position position="173"/>
    </location>
    <ligand>
        <name>2-[(2R,5Z)-2-carboxy-4-methylthiazol-5(2H)-ylidene]ethyl phosphate</name>
        <dbReference type="ChEBI" id="CHEBI:62899"/>
    </ligand>
</feature>
<comment type="cofactor">
    <cofactor evidence="9">
        <name>Mg(2+)</name>
        <dbReference type="ChEBI" id="CHEBI:18420"/>
    </cofactor>
    <text evidence="9">Binds 1 Mg(2+) ion per subunit.</text>
</comment>
<keyword evidence="5 9" id="KW-0784">Thiamine biosynthesis</keyword>
<comment type="similarity">
    <text evidence="9 10">Belongs to the thiamine-phosphate synthase family.</text>
</comment>
<gene>
    <name evidence="9" type="primary">thiE</name>
    <name evidence="14" type="ORF">DLJ48_06990</name>
    <name evidence="13" type="ORF">EVC35_01040</name>
</gene>
<organism evidence="13 16">
    <name type="scientific">Oenococcus sicerae</name>
    <dbReference type="NCBI Taxonomy" id="2203724"/>
    <lineage>
        <taxon>Bacteria</taxon>
        <taxon>Bacillati</taxon>
        <taxon>Bacillota</taxon>
        <taxon>Bacilli</taxon>
        <taxon>Lactobacillales</taxon>
        <taxon>Lactobacillaceae</taxon>
        <taxon>Oenococcus</taxon>
    </lineage>
</organism>
<feature type="binding site" evidence="9">
    <location>
        <position position="145"/>
    </location>
    <ligand>
        <name>4-amino-2-methyl-5-(diphosphooxymethyl)pyrimidine</name>
        <dbReference type="ChEBI" id="CHEBI:57841"/>
    </ligand>
</feature>
<dbReference type="EMBL" id="CP029684">
    <property type="protein sequence ID" value="QAS70283.1"/>
    <property type="molecule type" value="Genomic_DNA"/>
</dbReference>
<dbReference type="GO" id="GO:0005737">
    <property type="term" value="C:cytoplasm"/>
    <property type="evidence" value="ECO:0007669"/>
    <property type="project" value="TreeGrafter"/>
</dbReference>
<feature type="binding site" evidence="9">
    <location>
        <position position="97"/>
    </location>
    <ligand>
        <name>Mg(2+)</name>
        <dbReference type="ChEBI" id="CHEBI:18420"/>
    </ligand>
</feature>
<reference evidence="13" key="2">
    <citation type="submission" date="2019-01" db="EMBL/GenBank/DDBJ databases">
        <title>Oenococcus sicerae UCMA17102.</title>
        <authorList>
            <person name="Cousin F.J."/>
            <person name="Le Guellec R."/>
            <person name="Cretenet M."/>
        </authorList>
    </citation>
    <scope>NUCLEOTIDE SEQUENCE</scope>
    <source>
        <strain evidence="13">UCMA17102</strain>
    </source>
</reference>
<name>A0AAJ1R7L2_9LACO</name>
<dbReference type="SUPFAM" id="SSF51391">
    <property type="entry name" value="Thiamin phosphate synthase"/>
    <property type="match status" value="1"/>
</dbReference>
<evidence type="ECO:0000313" key="14">
    <source>
        <dbReference type="EMBL" id="QAS70283.1"/>
    </source>
</evidence>
<accession>A0AAJ1R7L2</accession>
<dbReference type="EC" id="2.5.1.3" evidence="9"/>
<evidence type="ECO:0000256" key="3">
    <source>
        <dbReference type="ARBA" id="ARBA00022723"/>
    </source>
</evidence>
<reference evidence="14" key="3">
    <citation type="submission" date="2020-01" db="EMBL/GenBank/DDBJ databases">
        <authorList>
            <person name="Cousin F.J."/>
            <person name="Le Guellec R."/>
            <person name="Cretenet M."/>
        </authorList>
    </citation>
    <scope>NUCLEOTIDE SEQUENCE</scope>
    <source>
        <strain evidence="14">UCMA 15228</strain>
    </source>
</reference>
<comment type="catalytic activity">
    <reaction evidence="8 9 10">
        <text>2-[(2R,5Z)-2-carboxy-4-methylthiazol-5(2H)-ylidene]ethyl phosphate + 4-amino-2-methyl-5-(diphosphooxymethyl)pyrimidine + 2 H(+) = thiamine phosphate + CO2 + diphosphate</text>
        <dbReference type="Rhea" id="RHEA:47844"/>
        <dbReference type="ChEBI" id="CHEBI:15378"/>
        <dbReference type="ChEBI" id="CHEBI:16526"/>
        <dbReference type="ChEBI" id="CHEBI:33019"/>
        <dbReference type="ChEBI" id="CHEBI:37575"/>
        <dbReference type="ChEBI" id="CHEBI:57841"/>
        <dbReference type="ChEBI" id="CHEBI:62899"/>
        <dbReference type="EC" id="2.5.1.3"/>
    </reaction>
</comment>
<dbReference type="PANTHER" id="PTHR20857">
    <property type="entry name" value="THIAMINE-PHOSPHATE PYROPHOSPHORYLASE"/>
    <property type="match status" value="1"/>
</dbReference>
<keyword evidence="15" id="KW-1185">Reference proteome</keyword>
<evidence type="ECO:0000256" key="5">
    <source>
        <dbReference type="ARBA" id="ARBA00022977"/>
    </source>
</evidence>
<dbReference type="FunFam" id="3.20.20.70:FF:000096">
    <property type="entry name" value="Thiamine-phosphate synthase"/>
    <property type="match status" value="1"/>
</dbReference>
<evidence type="ECO:0000256" key="9">
    <source>
        <dbReference type="HAMAP-Rule" id="MF_00097"/>
    </source>
</evidence>
<feature type="domain" description="Thiamine phosphate synthase/TenI" evidence="12">
    <location>
        <begin position="10"/>
        <end position="196"/>
    </location>
</feature>
<dbReference type="HAMAP" id="MF_00097">
    <property type="entry name" value="TMP_synthase"/>
    <property type="match status" value="1"/>
</dbReference>
<dbReference type="GO" id="GO:0009228">
    <property type="term" value="P:thiamine biosynthetic process"/>
    <property type="evidence" value="ECO:0007669"/>
    <property type="project" value="UniProtKB-KW"/>
</dbReference>
<dbReference type="NCBIfam" id="TIGR00693">
    <property type="entry name" value="thiE"/>
    <property type="match status" value="1"/>
</dbReference>
<evidence type="ECO:0000256" key="6">
    <source>
        <dbReference type="ARBA" id="ARBA00047334"/>
    </source>
</evidence>
<evidence type="ECO:0000313" key="16">
    <source>
        <dbReference type="Proteomes" id="UP001167919"/>
    </source>
</evidence>
<protein>
    <recommendedName>
        <fullName evidence="9">Thiamine-phosphate synthase</fullName>
        <shortName evidence="9">TP synthase</shortName>
        <shortName evidence="9">TPS</shortName>
        <ecNumber evidence="9">2.5.1.3</ecNumber>
    </recommendedName>
    <alternativeName>
        <fullName evidence="9">Thiamine-phosphate pyrophosphorylase</fullName>
        <shortName evidence="9">TMP pyrophosphorylase</shortName>
        <shortName evidence="9">TMP-PPase</shortName>
    </alternativeName>
</protein>
<feature type="binding site" evidence="9">
    <location>
        <position position="115"/>
    </location>
    <ligand>
        <name>4-amino-2-methyl-5-(diphosphooxymethyl)pyrimidine</name>
        <dbReference type="ChEBI" id="CHEBI:57841"/>
    </ligand>
</feature>
<feature type="binding site" evidence="9">
    <location>
        <begin position="193"/>
        <end position="194"/>
    </location>
    <ligand>
        <name>2-[(2R,5Z)-2-carboxy-4-methylthiazol-5(2H)-ylidene]ethyl phosphate</name>
        <dbReference type="ChEBI" id="CHEBI:62899"/>
    </ligand>
</feature>
<comment type="catalytic activity">
    <reaction evidence="7 9 10">
        <text>2-(2-carboxy-4-methylthiazol-5-yl)ethyl phosphate + 4-amino-2-methyl-5-(diphosphooxymethyl)pyrimidine + 2 H(+) = thiamine phosphate + CO2 + diphosphate</text>
        <dbReference type="Rhea" id="RHEA:47848"/>
        <dbReference type="ChEBI" id="CHEBI:15378"/>
        <dbReference type="ChEBI" id="CHEBI:16526"/>
        <dbReference type="ChEBI" id="CHEBI:33019"/>
        <dbReference type="ChEBI" id="CHEBI:37575"/>
        <dbReference type="ChEBI" id="CHEBI:57841"/>
        <dbReference type="ChEBI" id="CHEBI:62890"/>
        <dbReference type="EC" id="2.5.1.3"/>
    </reaction>
</comment>
<evidence type="ECO:0000256" key="8">
    <source>
        <dbReference type="ARBA" id="ARBA00047883"/>
    </source>
</evidence>
<evidence type="ECO:0000256" key="2">
    <source>
        <dbReference type="ARBA" id="ARBA00022679"/>
    </source>
</evidence>
<evidence type="ECO:0000313" key="15">
    <source>
        <dbReference type="Proteomes" id="UP000286907"/>
    </source>
</evidence>
<dbReference type="InterPro" id="IPR013785">
    <property type="entry name" value="Aldolase_TIM"/>
</dbReference>
<keyword evidence="2 9" id="KW-0808">Transferase</keyword>
<dbReference type="Proteomes" id="UP001167919">
    <property type="component" value="Unassembled WGS sequence"/>
</dbReference>
<comment type="pathway">
    <text evidence="1 9 11">Cofactor biosynthesis; thiamine diphosphate biosynthesis; thiamine phosphate from 4-amino-2-methyl-5-diphosphomethylpyrimidine and 4-methyl-5-(2-phosphoethyl)-thiazole: step 1/1.</text>
</comment>
<evidence type="ECO:0000256" key="7">
    <source>
        <dbReference type="ARBA" id="ARBA00047851"/>
    </source>
</evidence>
<dbReference type="InterPro" id="IPR034291">
    <property type="entry name" value="TMP_synthase"/>
</dbReference>
<comment type="function">
    <text evidence="9">Condenses 4-methyl-5-(beta-hydroxyethyl)thiazole monophosphate (THZ-P) and 2-methyl-4-amino-5-hydroxymethyl pyrimidine pyrophosphate (HMP-PP) to form thiamine monophosphate (TMP).</text>
</comment>
<evidence type="ECO:0000256" key="1">
    <source>
        <dbReference type="ARBA" id="ARBA00005165"/>
    </source>
</evidence>
<comment type="catalytic activity">
    <reaction evidence="6 9 10">
        <text>4-methyl-5-(2-phosphooxyethyl)-thiazole + 4-amino-2-methyl-5-(diphosphooxymethyl)pyrimidine + H(+) = thiamine phosphate + diphosphate</text>
        <dbReference type="Rhea" id="RHEA:22328"/>
        <dbReference type="ChEBI" id="CHEBI:15378"/>
        <dbReference type="ChEBI" id="CHEBI:33019"/>
        <dbReference type="ChEBI" id="CHEBI:37575"/>
        <dbReference type="ChEBI" id="CHEBI:57841"/>
        <dbReference type="ChEBI" id="CHEBI:58296"/>
        <dbReference type="EC" id="2.5.1.3"/>
    </reaction>
</comment>
<dbReference type="InterPro" id="IPR022998">
    <property type="entry name" value="ThiamineP_synth_TenI"/>
</dbReference>
<proteinExistence type="inferred from homology"/>
<dbReference type="InterPro" id="IPR036206">
    <property type="entry name" value="ThiamineP_synth_sf"/>
</dbReference>
<evidence type="ECO:0000259" key="12">
    <source>
        <dbReference type="Pfam" id="PF02581"/>
    </source>
</evidence>
<reference evidence="14 15" key="1">
    <citation type="journal article" date="2019" name="Syst. Appl. Microbiol.">
        <title>Oenococcus sicerae sp. nov., isolated from French cider.</title>
        <authorList>
            <person name="Cousin F.J."/>
            <person name="Le Guellec R."/>
            <person name="Chagnot C."/>
            <person name="Goux D."/>
            <person name="Dalmasso M."/>
            <person name="Laplace J.M."/>
            <person name="Cretenet M."/>
        </authorList>
    </citation>
    <scope>NUCLEOTIDE SEQUENCE [LARGE SCALE GENOMIC DNA]</scope>
    <source>
        <strain evidence="14 15">UCMA 15228</strain>
    </source>
</reference>
<dbReference type="Gene3D" id="3.20.20.70">
    <property type="entry name" value="Aldolase class I"/>
    <property type="match status" value="1"/>
</dbReference>
<dbReference type="EMBL" id="SDWY01000001">
    <property type="protein sequence ID" value="MDN6899594.1"/>
    <property type="molecule type" value="Genomic_DNA"/>
</dbReference>
<feature type="binding site" evidence="9">
    <location>
        <position position="78"/>
    </location>
    <ligand>
        <name>Mg(2+)</name>
        <dbReference type="ChEBI" id="CHEBI:18420"/>
    </ligand>
</feature>
<dbReference type="GO" id="GO:0009229">
    <property type="term" value="P:thiamine diphosphate biosynthetic process"/>
    <property type="evidence" value="ECO:0007669"/>
    <property type="project" value="UniProtKB-UniRule"/>
</dbReference>
<dbReference type="GO" id="GO:0004789">
    <property type="term" value="F:thiamine-phosphate diphosphorylase activity"/>
    <property type="evidence" value="ECO:0007669"/>
    <property type="project" value="UniProtKB-UniRule"/>
</dbReference>
<feature type="binding site" evidence="9">
    <location>
        <begin position="42"/>
        <end position="46"/>
    </location>
    <ligand>
        <name>4-amino-2-methyl-5-(diphosphooxymethyl)pyrimidine</name>
        <dbReference type="ChEBI" id="CHEBI:57841"/>
    </ligand>
</feature>
<dbReference type="Proteomes" id="UP000286907">
    <property type="component" value="Chromosome"/>
</dbReference>
<evidence type="ECO:0000256" key="10">
    <source>
        <dbReference type="RuleBase" id="RU003826"/>
    </source>
</evidence>
<evidence type="ECO:0000313" key="13">
    <source>
        <dbReference type="EMBL" id="MDN6899594.1"/>
    </source>
</evidence>